<keyword evidence="3" id="KW-0460">Magnesium</keyword>
<keyword evidence="7" id="KW-1185">Reference proteome</keyword>
<keyword evidence="2" id="KW-0479">Metal-binding</keyword>
<comment type="catalytic activity">
    <reaction evidence="1">
        <text>an N-(acyl)-sphingosylphosphoethanolamine = an N-(acyl)-sphingosyl-1,3-cyclic phosphate + ethanolamine</text>
        <dbReference type="Rhea" id="RHEA:60648"/>
        <dbReference type="ChEBI" id="CHEBI:57603"/>
        <dbReference type="ChEBI" id="CHEBI:143891"/>
        <dbReference type="ChEBI" id="CHEBI:143892"/>
    </reaction>
</comment>
<evidence type="ECO:0000256" key="4">
    <source>
        <dbReference type="ARBA" id="ARBA00023157"/>
    </source>
</evidence>
<dbReference type="AlphaFoldDB" id="A0A9J6FQ98"/>
<name>A0A9J6FQ98_HAELO</name>
<keyword evidence="4" id="KW-1015">Disulfide bond</keyword>
<dbReference type="InterPro" id="IPR017946">
    <property type="entry name" value="PLC-like_Pdiesterase_TIM-brl"/>
</dbReference>
<evidence type="ECO:0000256" key="1">
    <source>
        <dbReference type="ARBA" id="ARBA00000110"/>
    </source>
</evidence>
<dbReference type="Gene3D" id="3.20.20.190">
    <property type="entry name" value="Phosphatidylinositol (PI) phosphodiesterase"/>
    <property type="match status" value="1"/>
</dbReference>
<dbReference type="GO" id="GO:0006629">
    <property type="term" value="P:lipid metabolic process"/>
    <property type="evidence" value="ECO:0007669"/>
    <property type="project" value="InterPro"/>
</dbReference>
<evidence type="ECO:0000256" key="3">
    <source>
        <dbReference type="ARBA" id="ARBA00022842"/>
    </source>
</evidence>
<keyword evidence="5" id="KW-0456">Lyase</keyword>
<dbReference type="GO" id="GO:0016829">
    <property type="term" value="F:lyase activity"/>
    <property type="evidence" value="ECO:0007669"/>
    <property type="project" value="UniProtKB-KW"/>
</dbReference>
<comment type="caution">
    <text evidence="6">The sequence shown here is derived from an EMBL/GenBank/DDBJ whole genome shotgun (WGS) entry which is preliminary data.</text>
</comment>
<dbReference type="OrthoDB" id="1058301at2759"/>
<evidence type="ECO:0000256" key="2">
    <source>
        <dbReference type="ARBA" id="ARBA00022723"/>
    </source>
</evidence>
<sequence length="95" mass="10908">MVDQRVWMERRPFFIIGHMVNSLYDVDVFVNSGANALEADIQFDATGTPTWVYHGIPCDCNREGRRYAEIPEYLDYLRNVTDVGKHPSQALSTQV</sequence>
<organism evidence="6 7">
    <name type="scientific">Haemaphysalis longicornis</name>
    <name type="common">Bush tick</name>
    <dbReference type="NCBI Taxonomy" id="44386"/>
    <lineage>
        <taxon>Eukaryota</taxon>
        <taxon>Metazoa</taxon>
        <taxon>Ecdysozoa</taxon>
        <taxon>Arthropoda</taxon>
        <taxon>Chelicerata</taxon>
        <taxon>Arachnida</taxon>
        <taxon>Acari</taxon>
        <taxon>Parasitiformes</taxon>
        <taxon>Ixodida</taxon>
        <taxon>Ixodoidea</taxon>
        <taxon>Ixodidae</taxon>
        <taxon>Haemaphysalinae</taxon>
        <taxon>Haemaphysalis</taxon>
    </lineage>
</organism>
<accession>A0A9J6FQ98</accession>
<dbReference type="VEuPathDB" id="VectorBase:HLOH_041995"/>
<proteinExistence type="predicted"/>
<dbReference type="GO" id="GO:0046872">
    <property type="term" value="F:metal ion binding"/>
    <property type="evidence" value="ECO:0007669"/>
    <property type="project" value="UniProtKB-KW"/>
</dbReference>
<dbReference type="GO" id="GO:0008081">
    <property type="term" value="F:phosphoric diester hydrolase activity"/>
    <property type="evidence" value="ECO:0007669"/>
    <property type="project" value="InterPro"/>
</dbReference>
<dbReference type="EMBL" id="JABSTR010000003">
    <property type="protein sequence ID" value="KAH9364991.1"/>
    <property type="molecule type" value="Genomic_DNA"/>
</dbReference>
<evidence type="ECO:0000313" key="6">
    <source>
        <dbReference type="EMBL" id="KAH9364991.1"/>
    </source>
</evidence>
<gene>
    <name evidence="6" type="ORF">HPB48_015318</name>
</gene>
<evidence type="ECO:0000256" key="5">
    <source>
        <dbReference type="ARBA" id="ARBA00023239"/>
    </source>
</evidence>
<dbReference type="Proteomes" id="UP000821853">
    <property type="component" value="Unassembled WGS sequence"/>
</dbReference>
<protein>
    <submittedName>
        <fullName evidence="6">Uncharacterized protein</fullName>
    </submittedName>
</protein>
<evidence type="ECO:0000313" key="7">
    <source>
        <dbReference type="Proteomes" id="UP000821853"/>
    </source>
</evidence>
<reference evidence="6 7" key="1">
    <citation type="journal article" date="2020" name="Cell">
        <title>Large-Scale Comparative Analyses of Tick Genomes Elucidate Their Genetic Diversity and Vector Capacities.</title>
        <authorList>
            <consortium name="Tick Genome and Microbiome Consortium (TIGMIC)"/>
            <person name="Jia N."/>
            <person name="Wang J."/>
            <person name="Shi W."/>
            <person name="Du L."/>
            <person name="Sun Y."/>
            <person name="Zhan W."/>
            <person name="Jiang J.F."/>
            <person name="Wang Q."/>
            <person name="Zhang B."/>
            <person name="Ji P."/>
            <person name="Bell-Sakyi L."/>
            <person name="Cui X.M."/>
            <person name="Yuan T.T."/>
            <person name="Jiang B.G."/>
            <person name="Yang W.F."/>
            <person name="Lam T.T."/>
            <person name="Chang Q.C."/>
            <person name="Ding S.J."/>
            <person name="Wang X.J."/>
            <person name="Zhu J.G."/>
            <person name="Ruan X.D."/>
            <person name="Zhao L."/>
            <person name="Wei J.T."/>
            <person name="Ye R.Z."/>
            <person name="Que T.C."/>
            <person name="Du C.H."/>
            <person name="Zhou Y.H."/>
            <person name="Cheng J.X."/>
            <person name="Dai P.F."/>
            <person name="Guo W.B."/>
            <person name="Han X.H."/>
            <person name="Huang E.J."/>
            <person name="Li L.F."/>
            <person name="Wei W."/>
            <person name="Gao Y.C."/>
            <person name="Liu J.Z."/>
            <person name="Shao H.Z."/>
            <person name="Wang X."/>
            <person name="Wang C.C."/>
            <person name="Yang T.C."/>
            <person name="Huo Q.B."/>
            <person name="Li W."/>
            <person name="Chen H.Y."/>
            <person name="Chen S.E."/>
            <person name="Zhou L.G."/>
            <person name="Ni X.B."/>
            <person name="Tian J.H."/>
            <person name="Sheng Y."/>
            <person name="Liu T."/>
            <person name="Pan Y.S."/>
            <person name="Xia L.Y."/>
            <person name="Li J."/>
            <person name="Zhao F."/>
            <person name="Cao W.C."/>
        </authorList>
    </citation>
    <scope>NUCLEOTIDE SEQUENCE [LARGE SCALE GENOMIC DNA]</scope>
    <source>
        <strain evidence="6">HaeL-2018</strain>
    </source>
</reference>